<reference evidence="2" key="1">
    <citation type="journal article" date="2019" name="Int. J. Syst. Evol. Microbiol.">
        <title>The Global Catalogue of Microorganisms (GCM) 10K type strain sequencing project: providing services to taxonomists for standard genome sequencing and annotation.</title>
        <authorList>
            <consortium name="The Broad Institute Genomics Platform"/>
            <consortium name="The Broad Institute Genome Sequencing Center for Infectious Disease"/>
            <person name="Wu L."/>
            <person name="Ma J."/>
        </authorList>
    </citation>
    <scope>NUCLEOTIDE SEQUENCE [LARGE SCALE GENOMIC DNA]</scope>
    <source>
        <strain evidence="2">CGMCC 4.7371</strain>
    </source>
</reference>
<protein>
    <submittedName>
        <fullName evidence="1">Uncharacterized protein</fullName>
    </submittedName>
</protein>
<evidence type="ECO:0000313" key="1">
    <source>
        <dbReference type="EMBL" id="GGO91059.1"/>
    </source>
</evidence>
<gene>
    <name evidence="1" type="ORF">GCM10011584_24240</name>
</gene>
<organism evidence="1 2">
    <name type="scientific">Nocardioides phosphati</name>
    <dbReference type="NCBI Taxonomy" id="1867775"/>
    <lineage>
        <taxon>Bacteria</taxon>
        <taxon>Bacillati</taxon>
        <taxon>Actinomycetota</taxon>
        <taxon>Actinomycetes</taxon>
        <taxon>Propionibacteriales</taxon>
        <taxon>Nocardioidaceae</taxon>
        <taxon>Nocardioides</taxon>
    </lineage>
</organism>
<comment type="caution">
    <text evidence="1">The sequence shown here is derived from an EMBL/GenBank/DDBJ whole genome shotgun (WGS) entry which is preliminary data.</text>
</comment>
<accession>A0ABQ2NC39</accession>
<sequence>MVRTDGLVEVSFLDRECGMLIGGAFRGVDWQACLEQASQHENHPATDLARVLGWQGSGPLRGNAFFFGGLANPDVPGKVLAAAVRMWDVVLN</sequence>
<evidence type="ECO:0000313" key="2">
    <source>
        <dbReference type="Proteomes" id="UP000655410"/>
    </source>
</evidence>
<proteinExistence type="predicted"/>
<dbReference type="Proteomes" id="UP000655410">
    <property type="component" value="Unassembled WGS sequence"/>
</dbReference>
<dbReference type="RefSeq" id="WP_188784283.1">
    <property type="nucleotide sequence ID" value="NZ_BMNI01000006.1"/>
</dbReference>
<name>A0ABQ2NC39_9ACTN</name>
<keyword evidence="2" id="KW-1185">Reference proteome</keyword>
<dbReference type="EMBL" id="BMNI01000006">
    <property type="protein sequence ID" value="GGO91059.1"/>
    <property type="molecule type" value="Genomic_DNA"/>
</dbReference>